<reference evidence="1 2" key="1">
    <citation type="submission" date="2024-03" db="EMBL/GenBank/DDBJ databases">
        <title>Sulfurimonas sp. HSL3-1.</title>
        <authorList>
            <person name="Wang S."/>
        </authorList>
    </citation>
    <scope>NUCLEOTIDE SEQUENCE [LARGE SCALE GENOMIC DNA]</scope>
    <source>
        <strain evidence="1 2">HSL3-1</strain>
    </source>
</reference>
<accession>A0ABZ3H971</accession>
<evidence type="ECO:0000313" key="1">
    <source>
        <dbReference type="EMBL" id="XAU14211.1"/>
    </source>
</evidence>
<protein>
    <recommendedName>
        <fullName evidence="3">SIR2-like domain-containing protein</fullName>
    </recommendedName>
</protein>
<organism evidence="1 2">
    <name type="scientific">Sulfurimonas diazotrophicus</name>
    <dbReference type="NCBI Taxonomy" id="3131939"/>
    <lineage>
        <taxon>Bacteria</taxon>
        <taxon>Pseudomonadati</taxon>
        <taxon>Campylobacterota</taxon>
        <taxon>Epsilonproteobacteria</taxon>
        <taxon>Campylobacterales</taxon>
        <taxon>Sulfurimonadaceae</taxon>
        <taxon>Sulfurimonas</taxon>
    </lineage>
</organism>
<dbReference type="RefSeq" id="WP_345969293.1">
    <property type="nucleotide sequence ID" value="NZ_CP147920.1"/>
</dbReference>
<gene>
    <name evidence="1" type="ORF">WCY31_08070</name>
</gene>
<dbReference type="Proteomes" id="UP001447842">
    <property type="component" value="Chromosome"/>
</dbReference>
<keyword evidence="2" id="KW-1185">Reference proteome</keyword>
<proteinExistence type="predicted"/>
<sequence length="288" mass="33714">MSETMTTTETKDYSELIETIKKEIRNQTTVPYFGLGIFKGITTKEGEQMPFDSDSMILMMNNGRAMSPRLMFEYSRAAMHLEQRRGVDYIQQMTNWIYTKEFEPTPLHKAILNMSPRFIIDTNRDAKLQEMLAFEPHTLIIGKSRILDNDYRYEIYEWDVENKKYFQVDEEALDDAQKIIFKPMGAPLPEPSFVISDADYVDWLTEAMGGFAVPSVLKTYRKTKKYLFMGTYFDRDTDRMVANELTHDLEGGYFISDQELGKKEKKFVEKHNLELIEMSLEAFTEAFI</sequence>
<evidence type="ECO:0008006" key="3">
    <source>
        <dbReference type="Google" id="ProtNLM"/>
    </source>
</evidence>
<evidence type="ECO:0000313" key="2">
    <source>
        <dbReference type="Proteomes" id="UP001447842"/>
    </source>
</evidence>
<name>A0ABZ3H971_9BACT</name>
<dbReference type="EMBL" id="CP147920">
    <property type="protein sequence ID" value="XAU14211.1"/>
    <property type="molecule type" value="Genomic_DNA"/>
</dbReference>